<dbReference type="AlphaFoldDB" id="A0A9Q0QZZ0"/>
<gene>
    <name evidence="1" type="ORF">NE237_008734</name>
</gene>
<proteinExistence type="predicted"/>
<accession>A0A9Q0QZZ0</accession>
<sequence length="202" mass="21733">MVETEVEHVVQAVVPYTTENARYVATAPLSIVTESEVEPTVETEAIVSGNGGMVSENGRMISDDRRILSGNGGMFSSSAFEDATVQAHSGSDATVQAHSGSDATVQTVSTIPQEPTSVAEALSHLGWKDEMDKKMSALTINDTTVIVPRTSDMNVVLVRLPGQPPPVVTRHLMPPWPPPIHLRTADSLVLEVIYRTEIWTSA</sequence>
<protein>
    <submittedName>
        <fullName evidence="1">Uncharacterized protein</fullName>
    </submittedName>
</protein>
<reference evidence="1" key="1">
    <citation type="journal article" date="2023" name="Plant J.">
        <title>The genome of the king protea, Protea cynaroides.</title>
        <authorList>
            <person name="Chang J."/>
            <person name="Duong T.A."/>
            <person name="Schoeman C."/>
            <person name="Ma X."/>
            <person name="Roodt D."/>
            <person name="Barker N."/>
            <person name="Li Z."/>
            <person name="Van de Peer Y."/>
            <person name="Mizrachi E."/>
        </authorList>
    </citation>
    <scope>NUCLEOTIDE SEQUENCE</scope>
    <source>
        <tissue evidence="1">Young leaves</tissue>
    </source>
</reference>
<comment type="caution">
    <text evidence="1">The sequence shown here is derived from an EMBL/GenBank/DDBJ whole genome shotgun (WGS) entry which is preliminary data.</text>
</comment>
<name>A0A9Q0QZZ0_9MAGN</name>
<evidence type="ECO:0000313" key="2">
    <source>
        <dbReference type="Proteomes" id="UP001141806"/>
    </source>
</evidence>
<dbReference type="Proteomes" id="UP001141806">
    <property type="component" value="Unassembled WGS sequence"/>
</dbReference>
<organism evidence="1 2">
    <name type="scientific">Protea cynaroides</name>
    <dbReference type="NCBI Taxonomy" id="273540"/>
    <lineage>
        <taxon>Eukaryota</taxon>
        <taxon>Viridiplantae</taxon>
        <taxon>Streptophyta</taxon>
        <taxon>Embryophyta</taxon>
        <taxon>Tracheophyta</taxon>
        <taxon>Spermatophyta</taxon>
        <taxon>Magnoliopsida</taxon>
        <taxon>Proteales</taxon>
        <taxon>Proteaceae</taxon>
        <taxon>Protea</taxon>
    </lineage>
</organism>
<dbReference type="EMBL" id="JAMYWD010000002">
    <property type="protein sequence ID" value="KAJ4977954.1"/>
    <property type="molecule type" value="Genomic_DNA"/>
</dbReference>
<keyword evidence="2" id="KW-1185">Reference proteome</keyword>
<evidence type="ECO:0000313" key="1">
    <source>
        <dbReference type="EMBL" id="KAJ4977954.1"/>
    </source>
</evidence>